<gene>
    <name evidence="11" type="ORF">NKR23_g7934</name>
</gene>
<dbReference type="GO" id="GO:0003743">
    <property type="term" value="F:translation initiation factor activity"/>
    <property type="evidence" value="ECO:0007669"/>
    <property type="project" value="UniProtKB-KW"/>
</dbReference>
<evidence type="ECO:0000256" key="9">
    <source>
        <dbReference type="RuleBase" id="RU003814"/>
    </source>
</evidence>
<evidence type="ECO:0000313" key="12">
    <source>
        <dbReference type="Proteomes" id="UP001174694"/>
    </source>
</evidence>
<evidence type="ECO:0000256" key="8">
    <source>
        <dbReference type="ARBA" id="ARBA00046432"/>
    </source>
</evidence>
<accession>A0AA38VGE4</accession>
<evidence type="ECO:0000256" key="7">
    <source>
        <dbReference type="ARBA" id="ARBA00044356"/>
    </source>
</evidence>
<protein>
    <recommendedName>
        <fullName evidence="6">Translation initiation factor eIF2B subunit delta</fullName>
    </recommendedName>
    <alternativeName>
        <fullName evidence="7">eIF2B GDP-GTP exchange factor subunit delta</fullName>
    </alternativeName>
</protein>
<evidence type="ECO:0000256" key="4">
    <source>
        <dbReference type="ARBA" id="ARBA00022540"/>
    </source>
</evidence>
<evidence type="ECO:0000256" key="5">
    <source>
        <dbReference type="ARBA" id="ARBA00022917"/>
    </source>
</evidence>
<evidence type="ECO:0000256" key="2">
    <source>
        <dbReference type="ARBA" id="ARBA00007251"/>
    </source>
</evidence>
<feature type="compositionally biased region" description="Basic and acidic residues" evidence="10">
    <location>
        <begin position="14"/>
        <end position="27"/>
    </location>
</feature>
<keyword evidence="4" id="KW-0396">Initiation factor</keyword>
<dbReference type="GO" id="GO:0005829">
    <property type="term" value="C:cytosol"/>
    <property type="evidence" value="ECO:0007669"/>
    <property type="project" value="UniProtKB-SubCell"/>
</dbReference>
<organism evidence="11 12">
    <name type="scientific">Pleurostoma richardsiae</name>
    <dbReference type="NCBI Taxonomy" id="41990"/>
    <lineage>
        <taxon>Eukaryota</taxon>
        <taxon>Fungi</taxon>
        <taxon>Dikarya</taxon>
        <taxon>Ascomycota</taxon>
        <taxon>Pezizomycotina</taxon>
        <taxon>Sordariomycetes</taxon>
        <taxon>Sordariomycetidae</taxon>
        <taxon>Calosphaeriales</taxon>
        <taxon>Pleurostomataceae</taxon>
        <taxon>Pleurostoma</taxon>
    </lineage>
</organism>
<keyword evidence="5" id="KW-0648">Protein biosynthesis</keyword>
<evidence type="ECO:0000256" key="1">
    <source>
        <dbReference type="ARBA" id="ARBA00004514"/>
    </source>
</evidence>
<proteinExistence type="inferred from homology"/>
<dbReference type="Pfam" id="PF01008">
    <property type="entry name" value="IF-2B"/>
    <property type="match status" value="1"/>
</dbReference>
<dbReference type="InterPro" id="IPR037171">
    <property type="entry name" value="NagB/RpiA_transferase-like"/>
</dbReference>
<feature type="region of interest" description="Disordered" evidence="10">
    <location>
        <begin position="1"/>
        <end position="130"/>
    </location>
</feature>
<evidence type="ECO:0000256" key="10">
    <source>
        <dbReference type="SAM" id="MobiDB-lite"/>
    </source>
</evidence>
<keyword evidence="3" id="KW-0963">Cytoplasm</keyword>
<sequence>MATETNNSPSGPADQKKEQKAKQEQPKQEQAPAGGAPKLSNAELKAKKQAEKAARRAQTVAAKAAAAAGAAAAAQAQAGPSGGDSKGSKQGKSKQDGTAASAAAVKGQPAAQRRQSTAARPPPAASVDKDPAISIPECFSHIPVAKRIPLSEADKDVHPAVLAVGQSMGALHLRDNISRLEATLLAFKKVLKSYETPQGHVFSRYFVPHVLNPQIEYLTECRPMCFSMGNAIRLLKSRVTKLDVELPDEEAVKVLSEAVDNFIEEKIAFAEYVIANNAAEMIIDGDVILTYGHARLVRKAILEAWKAGKNFEVAIVDDAPYNSTGQGLATLLKKEGIRVAYHEKFAGLRVNLGRTTKVMIGAEAMFANGSLYGPAGTCDIAMTARDGGVPVIALCETINFDRDRVATESLTYNEIDPERCSADSFRLLFDTTSDKYLTVVVTEYETGSGNSPATAITSILRKQEDPN</sequence>
<dbReference type="InterPro" id="IPR000649">
    <property type="entry name" value="IF-2B-related"/>
</dbReference>
<feature type="compositionally biased region" description="Polar residues" evidence="10">
    <location>
        <begin position="1"/>
        <end position="10"/>
    </location>
</feature>
<comment type="similarity">
    <text evidence="2 9">Belongs to the eIF-2B alpha/beta/delta subunits family.</text>
</comment>
<comment type="subcellular location">
    <subcellularLocation>
        <location evidence="1">Cytoplasm</location>
        <location evidence="1">Cytosol</location>
    </subcellularLocation>
</comment>
<dbReference type="SUPFAM" id="SSF100950">
    <property type="entry name" value="NagB/RpiA/CoA transferase-like"/>
    <property type="match status" value="1"/>
</dbReference>
<name>A0AA38VGE4_9PEZI</name>
<reference evidence="11" key="1">
    <citation type="submission" date="2022-07" db="EMBL/GenBank/DDBJ databases">
        <title>Fungi with potential for degradation of polypropylene.</title>
        <authorList>
            <person name="Gostincar C."/>
        </authorList>
    </citation>
    <scope>NUCLEOTIDE SEQUENCE</scope>
    <source>
        <strain evidence="11">EXF-13308</strain>
    </source>
</reference>
<evidence type="ECO:0000313" key="11">
    <source>
        <dbReference type="EMBL" id="KAJ9139486.1"/>
    </source>
</evidence>
<dbReference type="Proteomes" id="UP001174694">
    <property type="component" value="Unassembled WGS sequence"/>
</dbReference>
<comment type="caution">
    <text evidence="11">The sequence shown here is derived from an EMBL/GenBank/DDBJ whole genome shotgun (WGS) entry which is preliminary data.</text>
</comment>
<evidence type="ECO:0000256" key="3">
    <source>
        <dbReference type="ARBA" id="ARBA00022490"/>
    </source>
</evidence>
<feature type="compositionally biased region" description="Low complexity" evidence="10">
    <location>
        <begin position="56"/>
        <end position="78"/>
    </location>
</feature>
<keyword evidence="12" id="KW-1185">Reference proteome</keyword>
<evidence type="ECO:0000256" key="6">
    <source>
        <dbReference type="ARBA" id="ARBA00044147"/>
    </source>
</evidence>
<dbReference type="GO" id="GO:0016740">
    <property type="term" value="F:transferase activity"/>
    <property type="evidence" value="ECO:0007669"/>
    <property type="project" value="UniProtKB-KW"/>
</dbReference>
<dbReference type="PANTHER" id="PTHR10233">
    <property type="entry name" value="TRANSLATION INITIATION FACTOR EIF-2B"/>
    <property type="match status" value="1"/>
</dbReference>
<feature type="compositionally biased region" description="Basic and acidic residues" evidence="10">
    <location>
        <begin position="44"/>
        <end position="54"/>
    </location>
</feature>
<dbReference type="InterPro" id="IPR042529">
    <property type="entry name" value="IF_2B-like_C"/>
</dbReference>
<dbReference type="Gene3D" id="3.40.50.10470">
    <property type="entry name" value="Translation initiation factor eif-2b, domain 2"/>
    <property type="match status" value="1"/>
</dbReference>
<keyword evidence="11" id="KW-0808">Transferase</keyword>
<dbReference type="EMBL" id="JANBVO010000026">
    <property type="protein sequence ID" value="KAJ9139486.1"/>
    <property type="molecule type" value="Genomic_DNA"/>
</dbReference>
<dbReference type="AlphaFoldDB" id="A0AA38VGE4"/>
<dbReference type="PANTHER" id="PTHR10233:SF14">
    <property type="entry name" value="TRANSLATION INITIATION FACTOR EIF-2B SUBUNIT DELTA"/>
    <property type="match status" value="1"/>
</dbReference>
<comment type="subunit">
    <text evidence="8">Component of the translation initiation factor 2B (eIF2B) complex which is a heterodecamer of two sets of five different subunits: alpha, beta, gamma, delta and epsilon. Subunits alpha, beta and delta comprise a regulatory subcomplex and subunits epsilon and gamma comprise a catalytic subcomplex. Within the complex, the hexameric regulatory complex resides at the center, with the two heterodimeric catalytic subcomplexes bound on opposite sides.</text>
</comment>